<reference evidence="1" key="1">
    <citation type="submission" date="2022-07" db="EMBL/GenBank/DDBJ databases">
        <title>Genome Sequence of Agrocybe chaxingu.</title>
        <authorList>
            <person name="Buettner E."/>
        </authorList>
    </citation>
    <scope>NUCLEOTIDE SEQUENCE</scope>
    <source>
        <strain evidence="1">MP-N11</strain>
    </source>
</reference>
<sequence>MNPRTFHSRTIPATYPLTFRVSPPKTRHQPQPSQIPVVVIGGVGGLLKFFQQPGPILALSLPPLTRFDRGRSTYLHLLYSTLLPGGSPHSNRFSRPLRPVRTLDPPSLPSILEPEAGNALLYWGGSRRHLRLASLHDVQIFALDSWRWVGTWFMPSS</sequence>
<dbReference type="EMBL" id="JANKHO010002348">
    <property type="protein sequence ID" value="KAJ3492990.1"/>
    <property type="molecule type" value="Genomic_DNA"/>
</dbReference>
<keyword evidence="2" id="KW-1185">Reference proteome</keyword>
<evidence type="ECO:0000313" key="1">
    <source>
        <dbReference type="EMBL" id="KAJ3492990.1"/>
    </source>
</evidence>
<accession>A0A9W8JQJ5</accession>
<evidence type="ECO:0000313" key="2">
    <source>
        <dbReference type="Proteomes" id="UP001148786"/>
    </source>
</evidence>
<dbReference type="Proteomes" id="UP001148786">
    <property type="component" value="Unassembled WGS sequence"/>
</dbReference>
<name>A0A9W8JQJ5_9AGAR</name>
<comment type="caution">
    <text evidence="1">The sequence shown here is derived from an EMBL/GenBank/DDBJ whole genome shotgun (WGS) entry which is preliminary data.</text>
</comment>
<organism evidence="1 2">
    <name type="scientific">Agrocybe chaxingu</name>
    <dbReference type="NCBI Taxonomy" id="84603"/>
    <lineage>
        <taxon>Eukaryota</taxon>
        <taxon>Fungi</taxon>
        <taxon>Dikarya</taxon>
        <taxon>Basidiomycota</taxon>
        <taxon>Agaricomycotina</taxon>
        <taxon>Agaricomycetes</taxon>
        <taxon>Agaricomycetidae</taxon>
        <taxon>Agaricales</taxon>
        <taxon>Agaricineae</taxon>
        <taxon>Strophariaceae</taxon>
        <taxon>Agrocybe</taxon>
    </lineage>
</organism>
<gene>
    <name evidence="1" type="ORF">NLJ89_g11119</name>
</gene>
<protein>
    <submittedName>
        <fullName evidence="1">Uncharacterized protein</fullName>
    </submittedName>
</protein>
<dbReference type="AlphaFoldDB" id="A0A9W8JQJ5"/>
<proteinExistence type="predicted"/>